<keyword evidence="5" id="KW-1185">Reference proteome</keyword>
<evidence type="ECO:0000256" key="1">
    <source>
        <dbReference type="ARBA" id="ARBA00023015"/>
    </source>
</evidence>
<name>A0ABU7WRH1_9ACTN</name>
<comment type="caution">
    <text evidence="4">The sequence shown here is derived from an EMBL/GenBank/DDBJ whole genome shotgun (WGS) entry which is preliminary data.</text>
</comment>
<dbReference type="RefSeq" id="WP_331786661.1">
    <property type="nucleotide sequence ID" value="NZ_JAVFKM010000005.1"/>
</dbReference>
<keyword evidence="1" id="KW-0805">Transcription regulation</keyword>
<gene>
    <name evidence="4" type="ORF">RB636_13070</name>
</gene>
<dbReference type="Proteomes" id="UP001348265">
    <property type="component" value="Unassembled WGS sequence"/>
</dbReference>
<sequence>MSTTDREIRIAHAVLDLTHRRADFDVLELLHDLTAQTVALMPVRCAGITVLDSEGTEAVYVTASDDLCLALEEDQSELNEGPCLDSARSQRPLPVLSLTGPPGSIRWPRFAPRARRAGVTAVAAVPLRLPQVPLGALNLLMAEPPYPGSRDLRLAQALADAASGALAFRHELAQKDQILGQLQTALDSRLVIEQAKGALSVRLDVSLDEAFQRLRAHARSRRHKLTELSAQVARGQVPAELLDPTP</sequence>
<dbReference type="InterPro" id="IPR012074">
    <property type="entry name" value="GAF_ANTAR"/>
</dbReference>
<protein>
    <submittedName>
        <fullName evidence="4">GAF and ANTAR domain-containing protein</fullName>
    </submittedName>
</protein>
<dbReference type="Gene3D" id="1.10.10.10">
    <property type="entry name" value="Winged helix-like DNA-binding domain superfamily/Winged helix DNA-binding domain"/>
    <property type="match status" value="1"/>
</dbReference>
<evidence type="ECO:0000259" key="3">
    <source>
        <dbReference type="PROSITE" id="PS50921"/>
    </source>
</evidence>
<dbReference type="InterPro" id="IPR036388">
    <property type="entry name" value="WH-like_DNA-bd_sf"/>
</dbReference>
<dbReference type="EMBL" id="JAVFKM010000005">
    <property type="protein sequence ID" value="MEF3114116.1"/>
    <property type="molecule type" value="Genomic_DNA"/>
</dbReference>
<dbReference type="InterPro" id="IPR003018">
    <property type="entry name" value="GAF"/>
</dbReference>
<organism evidence="4 5">
    <name type="scientific">Streptomyces chrestomyceticus</name>
    <dbReference type="NCBI Taxonomy" id="68185"/>
    <lineage>
        <taxon>Bacteria</taxon>
        <taxon>Bacillati</taxon>
        <taxon>Actinomycetota</taxon>
        <taxon>Actinomycetes</taxon>
        <taxon>Kitasatosporales</taxon>
        <taxon>Streptomycetaceae</taxon>
        <taxon>Streptomyces</taxon>
    </lineage>
</organism>
<proteinExistence type="predicted"/>
<feature type="domain" description="ANTAR" evidence="3">
    <location>
        <begin position="172"/>
        <end position="233"/>
    </location>
</feature>
<dbReference type="PIRSF" id="PIRSF036625">
    <property type="entry name" value="GAF_ANTAR"/>
    <property type="match status" value="1"/>
</dbReference>
<dbReference type="SMART" id="SM01012">
    <property type="entry name" value="ANTAR"/>
    <property type="match status" value="1"/>
</dbReference>
<dbReference type="InterPro" id="IPR005561">
    <property type="entry name" value="ANTAR"/>
</dbReference>
<evidence type="ECO:0000313" key="5">
    <source>
        <dbReference type="Proteomes" id="UP001348265"/>
    </source>
</evidence>
<keyword evidence="2" id="KW-0804">Transcription</keyword>
<dbReference type="Pfam" id="PF03861">
    <property type="entry name" value="ANTAR"/>
    <property type="match status" value="1"/>
</dbReference>
<evidence type="ECO:0000256" key="2">
    <source>
        <dbReference type="ARBA" id="ARBA00023163"/>
    </source>
</evidence>
<dbReference type="PROSITE" id="PS50921">
    <property type="entry name" value="ANTAR"/>
    <property type="match status" value="1"/>
</dbReference>
<reference evidence="4 5" key="1">
    <citation type="submission" date="2023-08" db="EMBL/GenBank/DDBJ databases">
        <authorList>
            <person name="Sharma P."/>
            <person name="Verma V."/>
            <person name="Mohan M.K."/>
            <person name="Dubey A.K."/>
        </authorList>
    </citation>
    <scope>NUCLEOTIDE SEQUENCE [LARGE SCALE GENOMIC DNA]</scope>
    <source>
        <strain evidence="4 5">ADP4</strain>
    </source>
</reference>
<dbReference type="Pfam" id="PF13185">
    <property type="entry name" value="GAF_2"/>
    <property type="match status" value="1"/>
</dbReference>
<dbReference type="SUPFAM" id="SSF55781">
    <property type="entry name" value="GAF domain-like"/>
    <property type="match status" value="1"/>
</dbReference>
<evidence type="ECO:0000313" key="4">
    <source>
        <dbReference type="EMBL" id="MEF3114116.1"/>
    </source>
</evidence>
<dbReference type="InterPro" id="IPR029016">
    <property type="entry name" value="GAF-like_dom_sf"/>
</dbReference>
<dbReference type="SMART" id="SM00065">
    <property type="entry name" value="GAF"/>
    <property type="match status" value="1"/>
</dbReference>
<dbReference type="Gene3D" id="3.30.450.40">
    <property type="match status" value="1"/>
</dbReference>
<accession>A0ABU7WRH1</accession>